<dbReference type="EMBL" id="BNJG01000001">
    <property type="protein sequence ID" value="GHO53910.1"/>
    <property type="molecule type" value="Genomic_DNA"/>
</dbReference>
<protein>
    <submittedName>
        <fullName evidence="1">Uncharacterized protein</fullName>
    </submittedName>
</protein>
<comment type="caution">
    <text evidence="1">The sequence shown here is derived from an EMBL/GenBank/DDBJ whole genome shotgun (WGS) entry which is preliminary data.</text>
</comment>
<accession>A0ABQ3UMK4</accession>
<proteinExistence type="predicted"/>
<sequence>MYNICIRSIHILTSYMGYMLCDSELAAPARYHTAYKTTRCKQGIFANNVGYFTDKKRFFVYNL</sequence>
<organism evidence="1 2">
    <name type="scientific">Ktedonobacter robiniae</name>
    <dbReference type="NCBI Taxonomy" id="2778365"/>
    <lineage>
        <taxon>Bacteria</taxon>
        <taxon>Bacillati</taxon>
        <taxon>Chloroflexota</taxon>
        <taxon>Ktedonobacteria</taxon>
        <taxon>Ktedonobacterales</taxon>
        <taxon>Ktedonobacteraceae</taxon>
        <taxon>Ktedonobacter</taxon>
    </lineage>
</organism>
<name>A0ABQ3UMK4_9CHLR</name>
<dbReference type="Proteomes" id="UP000654345">
    <property type="component" value="Unassembled WGS sequence"/>
</dbReference>
<evidence type="ECO:0000313" key="1">
    <source>
        <dbReference type="EMBL" id="GHO53910.1"/>
    </source>
</evidence>
<keyword evidence="2" id="KW-1185">Reference proteome</keyword>
<gene>
    <name evidence="1" type="ORF">KSB_23850</name>
</gene>
<reference evidence="1 2" key="1">
    <citation type="journal article" date="2021" name="Int. J. Syst. Evol. Microbiol.">
        <title>Reticulibacter mediterranei gen. nov., sp. nov., within the new family Reticulibacteraceae fam. nov., and Ktedonospora formicarum gen. nov., sp. nov., Ktedonobacter robiniae sp. nov., Dictyobacter formicarum sp. nov. and Dictyobacter arantiisoli sp. nov., belonging to the class Ktedonobacteria.</title>
        <authorList>
            <person name="Yabe S."/>
            <person name="Zheng Y."/>
            <person name="Wang C.M."/>
            <person name="Sakai Y."/>
            <person name="Abe K."/>
            <person name="Yokota A."/>
            <person name="Donadio S."/>
            <person name="Cavaletti L."/>
            <person name="Monciardini P."/>
        </authorList>
    </citation>
    <scope>NUCLEOTIDE SEQUENCE [LARGE SCALE GENOMIC DNA]</scope>
    <source>
        <strain evidence="1 2">SOSP1-30</strain>
    </source>
</reference>
<evidence type="ECO:0000313" key="2">
    <source>
        <dbReference type="Proteomes" id="UP000654345"/>
    </source>
</evidence>